<dbReference type="RefSeq" id="WP_128753263.1">
    <property type="nucleotide sequence ID" value="NZ_CP035282.1"/>
</dbReference>
<protein>
    <submittedName>
        <fullName evidence="1">Uncharacterized protein</fullName>
    </submittedName>
</protein>
<dbReference type="Proteomes" id="UP000287969">
    <property type="component" value="Chromosome"/>
</dbReference>
<organism evidence="1 2">
    <name type="scientific">Acidilutibacter cellobiosedens</name>
    <dbReference type="NCBI Taxonomy" id="2507161"/>
    <lineage>
        <taxon>Bacteria</taxon>
        <taxon>Bacillati</taxon>
        <taxon>Bacillota</taxon>
        <taxon>Tissierellia</taxon>
        <taxon>Tissierellales</taxon>
        <taxon>Acidilutibacteraceae</taxon>
        <taxon>Acidilutibacter</taxon>
    </lineage>
</organism>
<keyword evidence="2" id="KW-1185">Reference proteome</keyword>
<dbReference type="EMBL" id="CP035282">
    <property type="protein sequence ID" value="QAT63030.1"/>
    <property type="molecule type" value="Genomic_DNA"/>
</dbReference>
<dbReference type="AlphaFoldDB" id="A0A410QG92"/>
<proteinExistence type="predicted"/>
<reference evidence="2" key="1">
    <citation type="submission" date="2019-01" db="EMBL/GenBank/DDBJ databases">
        <title>Draft genomes of a novel of Sporanaerobacter strains.</title>
        <authorList>
            <person name="Ma S."/>
        </authorList>
    </citation>
    <scope>NUCLEOTIDE SEQUENCE [LARGE SCALE GENOMIC DNA]</scope>
    <source>
        <strain evidence="2">NJN-17</strain>
    </source>
</reference>
<dbReference type="KEGG" id="spoa:EQM13_16380"/>
<sequence>MDKKKWEFSKPLEYDILSHTQNFVTGFQVKAPEQNKELEKALAKNYENRQKTQEAIEQTAINTSETNVHLQNVIVNQNDYITILKEQIDLQNKQLELNEQQLAILKNIFSSTEDGVAVEQEILKLIQEQIDSNHPLWDFLKDKGGDVAVAGITAGAPVIYNAIRMFLLSKGINLP</sequence>
<dbReference type="OrthoDB" id="3034970at2"/>
<evidence type="ECO:0000313" key="1">
    <source>
        <dbReference type="EMBL" id="QAT63030.1"/>
    </source>
</evidence>
<accession>A0A410QG92</accession>
<evidence type="ECO:0000313" key="2">
    <source>
        <dbReference type="Proteomes" id="UP000287969"/>
    </source>
</evidence>
<gene>
    <name evidence="1" type="ORF">EQM13_16380</name>
</gene>
<name>A0A410QG92_9FIRM</name>